<keyword evidence="3" id="KW-1185">Reference proteome</keyword>
<accession>A0ABP0NZR9</accession>
<organism evidence="2 3">
    <name type="scientific">Durusdinium trenchii</name>
    <dbReference type="NCBI Taxonomy" id="1381693"/>
    <lineage>
        <taxon>Eukaryota</taxon>
        <taxon>Sar</taxon>
        <taxon>Alveolata</taxon>
        <taxon>Dinophyceae</taxon>
        <taxon>Suessiales</taxon>
        <taxon>Symbiodiniaceae</taxon>
        <taxon>Durusdinium</taxon>
    </lineage>
</organism>
<proteinExistence type="predicted"/>
<protein>
    <recommendedName>
        <fullName evidence="4">Macrocin O-methyltransferase</fullName>
    </recommendedName>
</protein>
<evidence type="ECO:0000313" key="3">
    <source>
        <dbReference type="Proteomes" id="UP001642484"/>
    </source>
</evidence>
<gene>
    <name evidence="2" type="ORF">CCMP2556_LOCUS33496</name>
</gene>
<dbReference type="Proteomes" id="UP001642484">
    <property type="component" value="Unassembled WGS sequence"/>
</dbReference>
<dbReference type="PANTHER" id="PTHR40036:SF1">
    <property type="entry name" value="MACROCIN O-METHYLTRANSFERASE"/>
    <property type="match status" value="1"/>
</dbReference>
<name>A0ABP0NZR9_9DINO</name>
<evidence type="ECO:0000256" key="1">
    <source>
        <dbReference type="SAM" id="SignalP"/>
    </source>
</evidence>
<sequence length="394" mass="45772">MARYWFGLLFLLVKTAVGGPESEVEALRNRLLPHLVNDSSMCERLLHKLFPRPNRTEHDGLDGKVPRWLPGNLWRRADSIGIGYPAALKSYVRLLALSITGSLDITPIHPMEPMRRWCGLDWPREGFSMVGLLRLRNVADLLLDVVSNKIPGDFVDLGVWRGGISMFARGLFNALESKDRLVHLFDAFDLMVPDYEPEQRKLLAVSPKTIKGWFEMLGIGHQDVVIHRGLLSDTLPPFHRKHRNSSFQISVLRVDVNWYDPHQDALYYLYEFVPIGGYVIFDDVRLMPRITQFWADFQQDQAFTEELVAIDAFSAYFRKTKKAAQTELTFKLHWRWCHQYDELQERKAQLKTDLKSMKDFFACVEDKILQDFTRLDIEKKGHALKILQNKMFGH</sequence>
<feature type="chain" id="PRO_5045312158" description="Macrocin O-methyltransferase" evidence="1">
    <location>
        <begin position="19"/>
        <end position="394"/>
    </location>
</feature>
<dbReference type="EMBL" id="CAXAMN010022306">
    <property type="protein sequence ID" value="CAK9068207.1"/>
    <property type="molecule type" value="Genomic_DNA"/>
</dbReference>
<evidence type="ECO:0008006" key="4">
    <source>
        <dbReference type="Google" id="ProtNLM"/>
    </source>
</evidence>
<dbReference type="Gene3D" id="3.40.50.150">
    <property type="entry name" value="Vaccinia Virus protein VP39"/>
    <property type="match status" value="1"/>
</dbReference>
<dbReference type="InterPro" id="IPR008884">
    <property type="entry name" value="TylF_MeTrfase"/>
</dbReference>
<feature type="signal peptide" evidence="1">
    <location>
        <begin position="1"/>
        <end position="18"/>
    </location>
</feature>
<dbReference type="InterPro" id="IPR029063">
    <property type="entry name" value="SAM-dependent_MTases_sf"/>
</dbReference>
<evidence type="ECO:0000313" key="2">
    <source>
        <dbReference type="EMBL" id="CAK9068207.1"/>
    </source>
</evidence>
<reference evidence="2 3" key="1">
    <citation type="submission" date="2024-02" db="EMBL/GenBank/DDBJ databases">
        <authorList>
            <person name="Chen Y."/>
            <person name="Shah S."/>
            <person name="Dougan E. K."/>
            <person name="Thang M."/>
            <person name="Chan C."/>
        </authorList>
    </citation>
    <scope>NUCLEOTIDE SEQUENCE [LARGE SCALE GENOMIC DNA]</scope>
</reference>
<comment type="caution">
    <text evidence="2">The sequence shown here is derived from an EMBL/GenBank/DDBJ whole genome shotgun (WGS) entry which is preliminary data.</text>
</comment>
<dbReference type="Pfam" id="PF05711">
    <property type="entry name" value="TylF"/>
    <property type="match status" value="1"/>
</dbReference>
<dbReference type="PANTHER" id="PTHR40036">
    <property type="entry name" value="MACROCIN O-METHYLTRANSFERASE"/>
    <property type="match status" value="1"/>
</dbReference>
<keyword evidence="1" id="KW-0732">Signal</keyword>